<dbReference type="EMBL" id="CP048113">
    <property type="protein sequence ID" value="QHS62596.1"/>
    <property type="molecule type" value="Genomic_DNA"/>
</dbReference>
<evidence type="ECO:0000313" key="3">
    <source>
        <dbReference type="Proteomes" id="UP000476411"/>
    </source>
</evidence>
<evidence type="ECO:0008006" key="4">
    <source>
        <dbReference type="Google" id="ProtNLM"/>
    </source>
</evidence>
<dbReference type="RefSeq" id="WP_162334230.1">
    <property type="nucleotide sequence ID" value="NZ_CP048113.1"/>
</dbReference>
<keyword evidence="1" id="KW-0732">Signal</keyword>
<dbReference type="SUPFAM" id="SSF82153">
    <property type="entry name" value="FAS1 domain"/>
    <property type="match status" value="1"/>
</dbReference>
<dbReference type="Proteomes" id="UP000476411">
    <property type="component" value="Chromosome"/>
</dbReference>
<feature type="chain" id="PRO_5025521562" description="FAS1 domain-containing protein" evidence="1">
    <location>
        <begin position="20"/>
        <end position="233"/>
    </location>
</feature>
<feature type="signal peptide" evidence="1">
    <location>
        <begin position="1"/>
        <end position="19"/>
    </location>
</feature>
<dbReference type="Gene3D" id="2.30.180.10">
    <property type="entry name" value="FAS1 domain"/>
    <property type="match status" value="1"/>
</dbReference>
<reference evidence="2 3" key="1">
    <citation type="submission" date="2020-01" db="EMBL/GenBank/DDBJ databases">
        <title>Complete genome sequence of Chitinophaga sp. H33E-04 isolated from quinoa roots.</title>
        <authorList>
            <person name="Weon H.-Y."/>
            <person name="Lee S.A."/>
        </authorList>
    </citation>
    <scope>NUCLEOTIDE SEQUENCE [LARGE SCALE GENOMIC DNA]</scope>
    <source>
        <strain evidence="2 3">H33E-04</strain>
    </source>
</reference>
<evidence type="ECO:0000256" key="1">
    <source>
        <dbReference type="SAM" id="SignalP"/>
    </source>
</evidence>
<dbReference type="InterPro" id="IPR036378">
    <property type="entry name" value="FAS1_dom_sf"/>
</dbReference>
<accession>A0A6B9ZKT4</accession>
<sequence length="233" mass="26625">MRTILYVMTALLLVCCACSKDKYYQDSGKHDPAFKGTAMDYLDAVPFYFDSVATIVRLAGMEEVFNNDTLTFFAPTDRSVLSLVRFLNGELYRQGYDTLKTLADVPQAIWQKYLQMYMFHGSNELKDYPQIDYNLLNTYPGQGYLSWFGTPMNIGVVYNDDNGVKYVGYRQLTLAWIPNPARPKENWTIEYIASCNITTYNGVVHTINNNHLFFGFSPYLFLSDVITAQENGG</sequence>
<evidence type="ECO:0000313" key="2">
    <source>
        <dbReference type="EMBL" id="QHS62596.1"/>
    </source>
</evidence>
<organism evidence="2 3">
    <name type="scientific">Chitinophaga agri</name>
    <dbReference type="NCBI Taxonomy" id="2703787"/>
    <lineage>
        <taxon>Bacteria</taxon>
        <taxon>Pseudomonadati</taxon>
        <taxon>Bacteroidota</taxon>
        <taxon>Chitinophagia</taxon>
        <taxon>Chitinophagales</taxon>
        <taxon>Chitinophagaceae</taxon>
        <taxon>Chitinophaga</taxon>
    </lineage>
</organism>
<name>A0A6B9ZKT4_9BACT</name>
<protein>
    <recommendedName>
        <fullName evidence="4">FAS1 domain-containing protein</fullName>
    </recommendedName>
</protein>
<dbReference type="KEGG" id="chih:GWR21_24350"/>
<proteinExistence type="predicted"/>
<gene>
    <name evidence="2" type="ORF">GWR21_24350</name>
</gene>
<dbReference type="AlphaFoldDB" id="A0A6B9ZKT4"/>
<keyword evidence="3" id="KW-1185">Reference proteome</keyword>